<dbReference type="AlphaFoldDB" id="A0A2U3AN05"/>
<name>A0A2U3AN05_9BACL</name>
<accession>A0A2U3AN05</accession>
<gene>
    <name evidence="1" type="ORF">DEX24_05135</name>
</gene>
<evidence type="ECO:0000313" key="2">
    <source>
        <dbReference type="Proteomes" id="UP000245938"/>
    </source>
</evidence>
<reference evidence="1 2" key="1">
    <citation type="submission" date="2018-05" db="EMBL/GenBank/DDBJ databases">
        <title>Kurthia sibirica genome sequence.</title>
        <authorList>
            <person name="Maclea K.S."/>
            <person name="Goen A.E."/>
        </authorList>
    </citation>
    <scope>NUCLEOTIDE SEQUENCE [LARGE SCALE GENOMIC DNA]</scope>
    <source>
        <strain evidence="1 2">ATCC 49154</strain>
    </source>
</reference>
<sequence length="52" mass="6414">MENYKEGYEIYRQACENYGLESMTYYLYLKYLTEEQLHAYDAHSKKNYLDAR</sequence>
<dbReference type="EMBL" id="QFVR01000005">
    <property type="protein sequence ID" value="PWI25918.1"/>
    <property type="molecule type" value="Genomic_DNA"/>
</dbReference>
<comment type="caution">
    <text evidence="1">The sequence shown here is derived from an EMBL/GenBank/DDBJ whole genome shotgun (WGS) entry which is preliminary data.</text>
</comment>
<dbReference type="RefSeq" id="WP_109305339.1">
    <property type="nucleotide sequence ID" value="NZ_BJUF01000024.1"/>
</dbReference>
<organism evidence="1 2">
    <name type="scientific">Kurthia sibirica</name>
    <dbReference type="NCBI Taxonomy" id="202750"/>
    <lineage>
        <taxon>Bacteria</taxon>
        <taxon>Bacillati</taxon>
        <taxon>Bacillota</taxon>
        <taxon>Bacilli</taxon>
        <taxon>Bacillales</taxon>
        <taxon>Caryophanaceae</taxon>
        <taxon>Kurthia</taxon>
    </lineage>
</organism>
<evidence type="ECO:0000313" key="1">
    <source>
        <dbReference type="EMBL" id="PWI25918.1"/>
    </source>
</evidence>
<proteinExistence type="predicted"/>
<dbReference type="Proteomes" id="UP000245938">
    <property type="component" value="Unassembled WGS sequence"/>
</dbReference>
<protein>
    <submittedName>
        <fullName evidence="1">Transcriptional regulator</fullName>
    </submittedName>
</protein>
<keyword evidence="2" id="KW-1185">Reference proteome</keyword>